<gene>
    <name evidence="1" type="primary">A08p013550.1_BraROA</name>
    <name evidence="1" type="ORF">IGI04_030281</name>
</gene>
<protein>
    <submittedName>
        <fullName evidence="1">Uncharacterized protein</fullName>
    </submittedName>
</protein>
<sequence>MSGSKNSVRKWKVLDHGDSDDVLFAFAPKRQHSCSGLLMLATVNVHRLTTYVTRRNQNFILPESPLLIRFNDSTTLDEITDLLTELYSHEVSLFMNVHFANATQVKWSVQVCFLLQYSYGPRPQPSSKIVELAERIAALSPEERKQIGHALSKHLRLQEQQMISF</sequence>
<comment type="caution">
    <text evidence="1">The sequence shown here is derived from an EMBL/GenBank/DDBJ whole genome shotgun (WGS) entry which is preliminary data.</text>
</comment>
<organism evidence="1 2">
    <name type="scientific">Brassica rapa subsp. trilocularis</name>
    <dbReference type="NCBI Taxonomy" id="1813537"/>
    <lineage>
        <taxon>Eukaryota</taxon>
        <taxon>Viridiplantae</taxon>
        <taxon>Streptophyta</taxon>
        <taxon>Embryophyta</taxon>
        <taxon>Tracheophyta</taxon>
        <taxon>Spermatophyta</taxon>
        <taxon>Magnoliopsida</taxon>
        <taxon>eudicotyledons</taxon>
        <taxon>Gunneridae</taxon>
        <taxon>Pentapetalae</taxon>
        <taxon>rosids</taxon>
        <taxon>malvids</taxon>
        <taxon>Brassicales</taxon>
        <taxon>Brassicaceae</taxon>
        <taxon>Brassiceae</taxon>
        <taxon>Brassica</taxon>
    </lineage>
</organism>
<evidence type="ECO:0000313" key="1">
    <source>
        <dbReference type="EMBL" id="KAG5388740.1"/>
    </source>
</evidence>
<proteinExistence type="predicted"/>
<name>A0ABQ7LQ87_BRACM</name>
<dbReference type="EMBL" id="JADBGQ010000007">
    <property type="protein sequence ID" value="KAG5388740.1"/>
    <property type="molecule type" value="Genomic_DNA"/>
</dbReference>
<reference evidence="1 2" key="1">
    <citation type="submission" date="2021-03" db="EMBL/GenBank/DDBJ databases">
        <authorList>
            <person name="King G.J."/>
            <person name="Bancroft I."/>
            <person name="Baten A."/>
            <person name="Bloomfield J."/>
            <person name="Borpatragohain P."/>
            <person name="He Z."/>
            <person name="Irish N."/>
            <person name="Irwin J."/>
            <person name="Liu K."/>
            <person name="Mauleon R.P."/>
            <person name="Moore J."/>
            <person name="Morris R."/>
            <person name="Ostergaard L."/>
            <person name="Wang B."/>
            <person name="Wells R."/>
        </authorList>
    </citation>
    <scope>NUCLEOTIDE SEQUENCE [LARGE SCALE GENOMIC DNA]</scope>
    <source>
        <strain evidence="1">R-o-18</strain>
        <tissue evidence="1">Leaf</tissue>
    </source>
</reference>
<dbReference type="Proteomes" id="UP000823674">
    <property type="component" value="Chromosome A08"/>
</dbReference>
<accession>A0ABQ7LQ87</accession>
<evidence type="ECO:0000313" key="2">
    <source>
        <dbReference type="Proteomes" id="UP000823674"/>
    </source>
</evidence>
<keyword evidence="2" id="KW-1185">Reference proteome</keyword>